<accession>A0A4P6DRE2</accession>
<name>A0A4P6DRE2_9BIFI</name>
<dbReference type="KEGG" id="bgx:ESN35_03105"/>
<protein>
    <submittedName>
        <fullName evidence="1">Uncharacterized protein</fullName>
    </submittedName>
</protein>
<gene>
    <name evidence="1" type="ORF">ESN35_03105</name>
</gene>
<organism evidence="1 2">
    <name type="scientific">Bifidobacterium pullorum subsp. gallinarum</name>
    <dbReference type="NCBI Taxonomy" id="78344"/>
    <lineage>
        <taxon>Bacteria</taxon>
        <taxon>Bacillati</taxon>
        <taxon>Actinomycetota</taxon>
        <taxon>Actinomycetes</taxon>
        <taxon>Bifidobacteriales</taxon>
        <taxon>Bifidobacteriaceae</taxon>
        <taxon>Bifidobacterium</taxon>
    </lineage>
</organism>
<evidence type="ECO:0000313" key="1">
    <source>
        <dbReference type="EMBL" id="QAY32523.1"/>
    </source>
</evidence>
<reference evidence="1 2" key="1">
    <citation type="submission" date="2019-01" db="EMBL/GenBank/DDBJ databases">
        <title>Complete genome sequence of Bifidobacterium gallinarum CACC 514.</title>
        <authorList>
            <person name="Jung M."/>
        </authorList>
    </citation>
    <scope>NUCLEOTIDE SEQUENCE [LARGE SCALE GENOMIC DNA]</scope>
    <source>
        <strain evidence="1 2">CACC 514</strain>
    </source>
</reference>
<dbReference type="RefSeq" id="WP_129237018.1">
    <property type="nucleotide sequence ID" value="NZ_CP035464.1"/>
</dbReference>
<dbReference type="EMBL" id="CP035464">
    <property type="protein sequence ID" value="QAY32523.1"/>
    <property type="molecule type" value="Genomic_DNA"/>
</dbReference>
<sequence>MSHRLIYSSAGNRSFLILAKGNRPNNDELAAYLTNCVREHKCAEIGVMLPEAGGEATVEVNPSAWDWWSIIETK</sequence>
<evidence type="ECO:0000313" key="2">
    <source>
        <dbReference type="Proteomes" id="UP000293589"/>
    </source>
</evidence>
<proteinExistence type="predicted"/>
<dbReference type="AlphaFoldDB" id="A0A4P6DRE2"/>
<dbReference type="Proteomes" id="UP000293589">
    <property type="component" value="Chromosome"/>
</dbReference>